<keyword evidence="7" id="KW-1185">Reference proteome</keyword>
<dbReference type="InterPro" id="IPR004332">
    <property type="entry name" value="Transposase_MuDR"/>
</dbReference>
<dbReference type="InterPro" id="IPR006564">
    <property type="entry name" value="Znf_PMZ"/>
</dbReference>
<protein>
    <recommendedName>
        <fullName evidence="5">SWIM-type domain-containing protein</fullName>
    </recommendedName>
</protein>
<evidence type="ECO:0000259" key="5">
    <source>
        <dbReference type="PROSITE" id="PS50966"/>
    </source>
</evidence>
<dbReference type="Gramene" id="C.cajan_28814.t">
    <property type="protein sequence ID" value="C.cajan_28814.t"/>
    <property type="gene ID" value="C.cajan_28814"/>
</dbReference>
<evidence type="ECO:0000256" key="3">
    <source>
        <dbReference type="ARBA" id="ARBA00022833"/>
    </source>
</evidence>
<proteinExistence type="predicted"/>
<dbReference type="Proteomes" id="UP000075243">
    <property type="component" value="Unassembled WGS sequence"/>
</dbReference>
<gene>
    <name evidence="6" type="ORF">KK1_029365</name>
</gene>
<keyword evidence="2 4" id="KW-0863">Zinc-finger</keyword>
<evidence type="ECO:0000256" key="2">
    <source>
        <dbReference type="ARBA" id="ARBA00022771"/>
    </source>
</evidence>
<accession>A0A151S2C7</accession>
<evidence type="ECO:0000256" key="1">
    <source>
        <dbReference type="ARBA" id="ARBA00022723"/>
    </source>
</evidence>
<name>A0A151S2C7_CAJCA</name>
<organism evidence="6 7">
    <name type="scientific">Cajanus cajan</name>
    <name type="common">Pigeon pea</name>
    <name type="synonym">Cajanus indicus</name>
    <dbReference type="NCBI Taxonomy" id="3821"/>
    <lineage>
        <taxon>Eukaryota</taxon>
        <taxon>Viridiplantae</taxon>
        <taxon>Streptophyta</taxon>
        <taxon>Embryophyta</taxon>
        <taxon>Tracheophyta</taxon>
        <taxon>Spermatophyta</taxon>
        <taxon>Magnoliopsida</taxon>
        <taxon>eudicotyledons</taxon>
        <taxon>Gunneridae</taxon>
        <taxon>Pentapetalae</taxon>
        <taxon>rosids</taxon>
        <taxon>fabids</taxon>
        <taxon>Fabales</taxon>
        <taxon>Fabaceae</taxon>
        <taxon>Papilionoideae</taxon>
        <taxon>50 kb inversion clade</taxon>
        <taxon>NPAAA clade</taxon>
        <taxon>indigoferoid/millettioid clade</taxon>
        <taxon>Phaseoleae</taxon>
        <taxon>Cajanus</taxon>
    </lineage>
</organism>
<dbReference type="PROSITE" id="PS50966">
    <property type="entry name" value="ZF_SWIM"/>
    <property type="match status" value="1"/>
</dbReference>
<dbReference type="InterPro" id="IPR007527">
    <property type="entry name" value="Znf_SWIM"/>
</dbReference>
<dbReference type="PANTHER" id="PTHR31973">
    <property type="entry name" value="POLYPROTEIN, PUTATIVE-RELATED"/>
    <property type="match status" value="1"/>
</dbReference>
<dbReference type="Pfam" id="PF03108">
    <property type="entry name" value="DBD_Tnp_Mut"/>
    <property type="match status" value="1"/>
</dbReference>
<evidence type="ECO:0000313" key="7">
    <source>
        <dbReference type="Proteomes" id="UP000075243"/>
    </source>
</evidence>
<sequence length="442" mass="50870">TREQHWKIIYEIIKVDPSTPISTIIAHIKPTMGYTISYKKGWLAKQHAIENIFGNWEESYNKLPGGSQFWGNLPHYTNINWSHPDEEEIPGMDVANNWSIGEDLYVGLEFENKDAVKNAVKQNAMRMHQSFYVVESKKTKWVVRCPNAHDGCGWYMRAIESKKSDKWKVTQWGGRHTCLNMSLSQDHNKLDSELIASFIQGSFYDLCHDEFFVGTLLIATTQDGNNNVLPLAFAVVEGETLLAWSWFLAHLRLHLTNKWYTPCKHIFDRNLEKFCQSSLDVQKWIGGVSKEKWSMAYGVDGRRYGHMTKELSECVNIVLKDCRNLPITTLVRSTYTRCAEYFSTRGSRALSEVSSGKVFVSKLVEALQKNQEEACSHQVCRYDIQASKFEVEEAFDPVRQTGGKKWVVNLNERYCQCKKFTTFHYPCSHVIAACGVVSIDYY</sequence>
<dbReference type="Pfam" id="PF04434">
    <property type="entry name" value="SWIM"/>
    <property type="match status" value="1"/>
</dbReference>
<dbReference type="EMBL" id="KQ483487">
    <property type="protein sequence ID" value="KYP48963.1"/>
    <property type="molecule type" value="Genomic_DNA"/>
</dbReference>
<feature type="non-terminal residue" evidence="6">
    <location>
        <position position="1"/>
    </location>
</feature>
<evidence type="ECO:0000313" key="6">
    <source>
        <dbReference type="EMBL" id="KYP48963.1"/>
    </source>
</evidence>
<dbReference type="PANTHER" id="PTHR31973:SF195">
    <property type="entry name" value="MUDR FAMILY TRANSPOSASE"/>
    <property type="match status" value="1"/>
</dbReference>
<dbReference type="AlphaFoldDB" id="A0A151S2C7"/>
<dbReference type="SMART" id="SM00575">
    <property type="entry name" value="ZnF_PMZ"/>
    <property type="match status" value="1"/>
</dbReference>
<keyword evidence="1" id="KW-0479">Metal-binding</keyword>
<feature type="domain" description="SWIM-type" evidence="5">
    <location>
        <begin position="406"/>
        <end position="438"/>
    </location>
</feature>
<reference evidence="6" key="1">
    <citation type="journal article" date="2012" name="Nat. Biotechnol.">
        <title>Draft genome sequence of pigeonpea (Cajanus cajan), an orphan legume crop of resource-poor farmers.</title>
        <authorList>
            <person name="Varshney R.K."/>
            <person name="Chen W."/>
            <person name="Li Y."/>
            <person name="Bharti A.K."/>
            <person name="Saxena R.K."/>
            <person name="Schlueter J.A."/>
            <person name="Donoghue M.T."/>
            <person name="Azam S."/>
            <person name="Fan G."/>
            <person name="Whaley A.M."/>
            <person name="Farmer A.D."/>
            <person name="Sheridan J."/>
            <person name="Iwata A."/>
            <person name="Tuteja R."/>
            <person name="Penmetsa R.V."/>
            <person name="Wu W."/>
            <person name="Upadhyaya H.D."/>
            <person name="Yang S.P."/>
            <person name="Shah T."/>
            <person name="Saxena K.B."/>
            <person name="Michael T."/>
            <person name="McCombie W.R."/>
            <person name="Yang B."/>
            <person name="Zhang G."/>
            <person name="Yang H."/>
            <person name="Wang J."/>
            <person name="Spillane C."/>
            <person name="Cook D.R."/>
            <person name="May G.D."/>
            <person name="Xu X."/>
            <person name="Jackson S.A."/>
        </authorList>
    </citation>
    <scope>NUCLEOTIDE SEQUENCE [LARGE SCALE GENOMIC DNA]</scope>
</reference>
<evidence type="ECO:0000256" key="4">
    <source>
        <dbReference type="PROSITE-ProRule" id="PRU00325"/>
    </source>
</evidence>
<dbReference type="GO" id="GO:0008270">
    <property type="term" value="F:zinc ion binding"/>
    <property type="evidence" value="ECO:0007669"/>
    <property type="project" value="UniProtKB-KW"/>
</dbReference>
<keyword evidence="3" id="KW-0862">Zinc</keyword>